<organism evidence="1 2">
    <name type="scientific">Tenebrio molitor</name>
    <name type="common">Yellow mealworm beetle</name>
    <dbReference type="NCBI Taxonomy" id="7067"/>
    <lineage>
        <taxon>Eukaryota</taxon>
        <taxon>Metazoa</taxon>
        <taxon>Ecdysozoa</taxon>
        <taxon>Arthropoda</taxon>
        <taxon>Hexapoda</taxon>
        <taxon>Insecta</taxon>
        <taxon>Pterygota</taxon>
        <taxon>Neoptera</taxon>
        <taxon>Endopterygota</taxon>
        <taxon>Coleoptera</taxon>
        <taxon>Polyphaga</taxon>
        <taxon>Cucujiformia</taxon>
        <taxon>Tenebrionidae</taxon>
        <taxon>Tenebrio</taxon>
    </lineage>
</organism>
<evidence type="ECO:0000313" key="1">
    <source>
        <dbReference type="EMBL" id="KAH0810633.1"/>
    </source>
</evidence>
<dbReference type="EMBL" id="JABDTM020027369">
    <property type="protein sequence ID" value="KAH0810633.1"/>
    <property type="molecule type" value="Genomic_DNA"/>
</dbReference>
<dbReference type="Proteomes" id="UP000719412">
    <property type="component" value="Unassembled WGS sequence"/>
</dbReference>
<gene>
    <name evidence="1" type="ORF">GEV33_012157</name>
</gene>
<accession>A0A8J6HBC7</accession>
<proteinExistence type="predicted"/>
<keyword evidence="2" id="KW-1185">Reference proteome</keyword>
<protein>
    <submittedName>
        <fullName evidence="1">Uncharacterized protein</fullName>
    </submittedName>
</protein>
<reference evidence="1" key="1">
    <citation type="journal article" date="2020" name="J Insects Food Feed">
        <title>The yellow mealworm (Tenebrio molitor) genome: a resource for the emerging insects as food and feed industry.</title>
        <authorList>
            <person name="Eriksson T."/>
            <person name="Andere A."/>
            <person name="Kelstrup H."/>
            <person name="Emery V."/>
            <person name="Picard C."/>
        </authorList>
    </citation>
    <scope>NUCLEOTIDE SEQUENCE</scope>
    <source>
        <strain evidence="1">Stoneville</strain>
        <tissue evidence="1">Whole head</tissue>
    </source>
</reference>
<reference evidence="1" key="2">
    <citation type="submission" date="2021-08" db="EMBL/GenBank/DDBJ databases">
        <authorList>
            <person name="Eriksson T."/>
        </authorList>
    </citation>
    <scope>NUCLEOTIDE SEQUENCE</scope>
    <source>
        <strain evidence="1">Stoneville</strain>
        <tissue evidence="1">Whole head</tissue>
    </source>
</reference>
<dbReference type="AlphaFoldDB" id="A0A8J6HBC7"/>
<comment type="caution">
    <text evidence="1">The sequence shown here is derived from an EMBL/GenBank/DDBJ whole genome shotgun (WGS) entry which is preliminary data.</text>
</comment>
<evidence type="ECO:0000313" key="2">
    <source>
        <dbReference type="Proteomes" id="UP000719412"/>
    </source>
</evidence>
<name>A0A8J6HBC7_TENMO</name>
<sequence>MAWNLSRIPTTLPRIISLSILAKSLPQFYSKLEVDVIDDFTSQLMHQKMGKWDHQKRKNEALVENVSRSGEKQFDEVKIGELGTDQLGILFQNAIDADNGESVIDLIKFCVDRNETPPLAVLMNVLSFCSQNGNKDAIQQIHQLCENRHPDLLVAHSNFRHFIAEAVWVRGDVSKAVEIFEGVYRENAFLRRRIRLILKYLMTDLVSSGSEAALGNTMHFAERLFRDFNDLSPLTYVWQTCFLSEWFSDQCVALELLEKHNGLCKAVINRIPYVVFVSLKCHRTEVVYRLLEILLKYKMKQQYSSVVASLLNYQFRRGDLIRCSEIIRWAVDNDVPLPKNHHIKMINLLLNRKMNTPLAPQEKEDHKPRYDLKF</sequence>